<feature type="domain" description="AAA+ ATPase" evidence="12">
    <location>
        <begin position="808"/>
        <end position="946"/>
    </location>
</feature>
<dbReference type="FunCoup" id="A0A3B5Q3P1">
    <property type="interactions" value="1172"/>
</dbReference>
<evidence type="ECO:0000256" key="10">
    <source>
        <dbReference type="ARBA" id="ARBA00048778"/>
    </source>
</evidence>
<keyword evidence="3" id="KW-0962">Peroxisome biogenesis</keyword>
<accession>A0A3B5Q3P1</accession>
<evidence type="ECO:0000256" key="11">
    <source>
        <dbReference type="SAM" id="Phobius"/>
    </source>
</evidence>
<evidence type="ECO:0000256" key="7">
    <source>
        <dbReference type="ARBA" id="ARBA00023136"/>
    </source>
</evidence>
<evidence type="ECO:0000256" key="4">
    <source>
        <dbReference type="ARBA" id="ARBA00022741"/>
    </source>
</evidence>
<dbReference type="InterPro" id="IPR003593">
    <property type="entry name" value="AAA+_ATPase"/>
</dbReference>
<keyword evidence="14" id="KW-1185">Reference proteome</keyword>
<dbReference type="Gene3D" id="3.40.50.300">
    <property type="entry name" value="P-loop containing nucleotide triphosphate hydrolases"/>
    <property type="match status" value="2"/>
</dbReference>
<evidence type="ECO:0000313" key="13">
    <source>
        <dbReference type="Ensembl" id="ENSXMAP00000026463.1"/>
    </source>
</evidence>
<dbReference type="SUPFAM" id="SSF52540">
    <property type="entry name" value="P-loop containing nucleoside triphosphate hydrolases"/>
    <property type="match status" value="2"/>
</dbReference>
<dbReference type="PANTHER" id="PTHR23077:SF9">
    <property type="entry name" value="PEROXISOMAL ATPASE PEX6"/>
    <property type="match status" value="1"/>
</dbReference>
<organism evidence="13 14">
    <name type="scientific">Xiphophorus maculatus</name>
    <name type="common">Southern platyfish</name>
    <name type="synonym">Platypoecilus maculatus</name>
    <dbReference type="NCBI Taxonomy" id="8083"/>
    <lineage>
        <taxon>Eukaryota</taxon>
        <taxon>Metazoa</taxon>
        <taxon>Chordata</taxon>
        <taxon>Craniata</taxon>
        <taxon>Vertebrata</taxon>
        <taxon>Euteleostomi</taxon>
        <taxon>Actinopterygii</taxon>
        <taxon>Neopterygii</taxon>
        <taxon>Teleostei</taxon>
        <taxon>Neoteleostei</taxon>
        <taxon>Acanthomorphata</taxon>
        <taxon>Ovalentaria</taxon>
        <taxon>Atherinomorphae</taxon>
        <taxon>Cyprinodontiformes</taxon>
        <taxon>Poeciliidae</taxon>
        <taxon>Poeciliinae</taxon>
        <taxon>Xiphophorus</taxon>
    </lineage>
</organism>
<reference evidence="14" key="2">
    <citation type="journal article" date="2013" name="Nat. Genet.">
        <title>The genome of the platyfish, Xiphophorus maculatus, provides insights into evolutionary adaptation and several complex traits.</title>
        <authorList>
            <person name="Schartl M."/>
            <person name="Walter R.B."/>
            <person name="Shen Y."/>
            <person name="Garcia T."/>
            <person name="Catchen J."/>
            <person name="Amores A."/>
            <person name="Braasch I."/>
            <person name="Chalopin D."/>
            <person name="Volff J.N."/>
            <person name="Lesch K.P."/>
            <person name="Bisazza A."/>
            <person name="Minx P."/>
            <person name="Hillier L."/>
            <person name="Wilson R.K."/>
            <person name="Fuerstenberg S."/>
            <person name="Boore J."/>
            <person name="Searle S."/>
            <person name="Postlethwait J.H."/>
            <person name="Warren W.C."/>
        </authorList>
    </citation>
    <scope>NUCLEOTIDE SEQUENCE [LARGE SCALE GENOMIC DNA]</scope>
    <source>
        <strain evidence="14">JP 163 A</strain>
    </source>
</reference>
<dbReference type="Pfam" id="PF17862">
    <property type="entry name" value="AAA_lid_3"/>
    <property type="match status" value="1"/>
</dbReference>
<dbReference type="OMA" id="SPQLWFN"/>
<dbReference type="GO" id="GO:0016558">
    <property type="term" value="P:protein import into peroxisome matrix"/>
    <property type="evidence" value="ECO:0007669"/>
    <property type="project" value="TreeGrafter"/>
</dbReference>
<dbReference type="GeneTree" id="ENSGT00550000074953"/>
<keyword evidence="6" id="KW-0067">ATP-binding</keyword>
<dbReference type="PANTHER" id="PTHR23077">
    <property type="entry name" value="AAA-FAMILY ATPASE"/>
    <property type="match status" value="1"/>
</dbReference>
<dbReference type="InParanoid" id="A0A3B5Q3P1"/>
<dbReference type="FunFam" id="3.40.50.300:FF:000109">
    <property type="entry name" value="Peroxisomal biogenesis factor 6"/>
    <property type="match status" value="1"/>
</dbReference>
<dbReference type="AlphaFoldDB" id="A0A3B5Q3P1"/>
<proteinExistence type="inferred from homology"/>
<comment type="similarity">
    <text evidence="2">Belongs to the AAA ATPase family.</text>
</comment>
<evidence type="ECO:0000256" key="1">
    <source>
        <dbReference type="ARBA" id="ARBA00004370"/>
    </source>
</evidence>
<evidence type="ECO:0000256" key="8">
    <source>
        <dbReference type="ARBA" id="ARBA00034811"/>
    </source>
</evidence>
<feature type="transmembrane region" description="Helical" evidence="11">
    <location>
        <begin position="1035"/>
        <end position="1061"/>
    </location>
</feature>
<dbReference type="GO" id="GO:0005524">
    <property type="term" value="F:ATP binding"/>
    <property type="evidence" value="ECO:0007669"/>
    <property type="project" value="UniProtKB-KW"/>
</dbReference>
<evidence type="ECO:0000259" key="12">
    <source>
        <dbReference type="SMART" id="SM00382"/>
    </source>
</evidence>
<dbReference type="FunFam" id="1.10.8.60:FF:000039">
    <property type="entry name" value="peroxisome biogenesis factor 6"/>
    <property type="match status" value="1"/>
</dbReference>
<dbReference type="InterPro" id="IPR027417">
    <property type="entry name" value="P-loop_NTPase"/>
</dbReference>
<protein>
    <recommendedName>
        <fullName evidence="8">Peroxisomal ATPase PEX6</fullName>
    </recommendedName>
    <alternativeName>
        <fullName evidence="9">Peroxin-6</fullName>
    </alternativeName>
</protein>
<evidence type="ECO:0000256" key="9">
    <source>
        <dbReference type="ARBA" id="ARBA00034920"/>
    </source>
</evidence>
<dbReference type="Proteomes" id="UP000002852">
    <property type="component" value="Unassembled WGS sequence"/>
</dbReference>
<reference evidence="14" key="1">
    <citation type="submission" date="2012-01" db="EMBL/GenBank/DDBJ databases">
        <authorList>
            <person name="Walter R."/>
            <person name="Schartl M."/>
            <person name="Warren W."/>
        </authorList>
    </citation>
    <scope>NUCLEOTIDE SEQUENCE [LARGE SCALE GENOMIC DNA]</scope>
    <source>
        <strain evidence="14">JP 163 A</strain>
    </source>
</reference>
<evidence type="ECO:0000256" key="6">
    <source>
        <dbReference type="ARBA" id="ARBA00022840"/>
    </source>
</evidence>
<feature type="domain" description="AAA+ ATPase" evidence="12">
    <location>
        <begin position="548"/>
        <end position="674"/>
    </location>
</feature>
<sequence>MAVQIQLSCLENFPTHISPLDVLALESDLESVFQHGTNQPTVLFTPNQPQLCDRTGILLQVHPTTMEEISSAGGSSCLTADSESGLRVRFFTSQYFLKHFRFQRCSYAGTIRPLEPVSLDRVVLGARSRQSLCWAGREQFTGGLLELCHLGQEPLARQGDPFLLSHHPLFGDDTGQVQQRLLELLVLECSPVKQGRITANTSLVLTDCWDCADPPGPSLPGRSLGLSVSDFAHYADSVGSRSLLDSWSSLGSGLPDVLQALECRLDVRVVDTQRWYWVKGKQGALVDTDSCMFLSKQLLLRLGLFNHEWVRLSRPAGSGRGLGEEVDVRAAPCRERLVSAVVVDLGPELTIHDDVGFISATLWFNMTEGEKLPVKSCTLRMKRWKSALEDLRQRSDSYCLSASLPFATELHIQPVSSPQHSNLSFPDNLLAEHFTTPRVISEGDILTVPAENHPELLEYNAEGIRRCPVLYFKVQKALPSANGGGEALLADEAHTSLYMGTFTNSPVPCCCVDEESLWRSLAPSGLNKTVDLLSDLILPHLQHRESLSACTVILQGPAGSGKMTVVRAASRRLHLHLLKVNCVTVCADTPAAAEVKLSSVFQRANALQPCVLLLRNLHLLLKGAAEDNGRVKAVLCQLLGSAPTSVVVVATVCRARDLSIMGAFIHQVEMESPTEEQRLAMLVGLSRELHLGRDVNLERLSKLTAGFVLGDLSALLTEAGRAACRRLIHTCGGSLQEDLCSSGVTIMKQDFCCALETLQSAQSKAIGAPKIPNVCWEDVGGLEHVKREILDTVQLPLQRPELLSLGLNRTGVLLYGPPGTGKTLLAKAVATECAMTFLSVKGPELINMYVGQSEENIREVFHKARSAVPCVVFFDELDSLAPNRGRSGDSGGVMDRVVSQLLAELDSLQSSAGVFVIGATNRPDLLDQSLLRPGRFDKLVYVGINEDRVSQLQVLQAILRKFQLDPAVNLQDVVDRCPTRMTGADLYALCSDAMTAAIKRKIQQINDGKNKKMALKGSVKPSWHFFKVRATLSLLWNYLCILLVFFLSHVHIVFAFVLSLLVNISSYSLIICNLAVLSSRSGFRGLSCPPLCRGFLFCSEKL</sequence>
<evidence type="ECO:0000256" key="5">
    <source>
        <dbReference type="ARBA" id="ARBA00022801"/>
    </source>
</evidence>
<keyword evidence="5" id="KW-0378">Hydrolase</keyword>
<dbReference type="Gene3D" id="1.10.8.60">
    <property type="match status" value="2"/>
</dbReference>
<keyword evidence="4" id="KW-0547">Nucleotide-binding</keyword>
<dbReference type="GO" id="GO:0016887">
    <property type="term" value="F:ATP hydrolysis activity"/>
    <property type="evidence" value="ECO:0007669"/>
    <property type="project" value="InterPro"/>
</dbReference>
<dbReference type="PROSITE" id="PS00674">
    <property type="entry name" value="AAA"/>
    <property type="match status" value="1"/>
</dbReference>
<dbReference type="SMART" id="SM00382">
    <property type="entry name" value="AAA"/>
    <property type="match status" value="2"/>
</dbReference>
<dbReference type="STRING" id="8083.ENSXMAP00000026463"/>
<comment type="subcellular location">
    <subcellularLocation>
        <location evidence="1">Membrane</location>
    </subcellularLocation>
</comment>
<dbReference type="GO" id="GO:0005829">
    <property type="term" value="C:cytosol"/>
    <property type="evidence" value="ECO:0007669"/>
    <property type="project" value="TreeGrafter"/>
</dbReference>
<dbReference type="GO" id="GO:0005778">
    <property type="term" value="C:peroxisomal membrane"/>
    <property type="evidence" value="ECO:0007669"/>
    <property type="project" value="TreeGrafter"/>
</dbReference>
<dbReference type="InterPro" id="IPR057604">
    <property type="entry name" value="DPBB_PEX6"/>
</dbReference>
<evidence type="ECO:0000313" key="14">
    <source>
        <dbReference type="Proteomes" id="UP000002852"/>
    </source>
</evidence>
<dbReference type="InterPro" id="IPR041569">
    <property type="entry name" value="AAA_lid_3"/>
</dbReference>
<keyword evidence="7 11" id="KW-0472">Membrane</keyword>
<reference evidence="13" key="4">
    <citation type="submission" date="2025-09" db="UniProtKB">
        <authorList>
            <consortium name="Ensembl"/>
        </authorList>
    </citation>
    <scope>IDENTIFICATION</scope>
    <source>
        <strain evidence="13">JP 163 A</strain>
    </source>
</reference>
<comment type="catalytic activity">
    <reaction evidence="10">
        <text>ATP + H2O = ADP + phosphate + H(+)</text>
        <dbReference type="Rhea" id="RHEA:13065"/>
        <dbReference type="ChEBI" id="CHEBI:15377"/>
        <dbReference type="ChEBI" id="CHEBI:15378"/>
        <dbReference type="ChEBI" id="CHEBI:30616"/>
        <dbReference type="ChEBI" id="CHEBI:43474"/>
        <dbReference type="ChEBI" id="CHEBI:456216"/>
    </reaction>
    <physiologicalReaction direction="left-to-right" evidence="10">
        <dbReference type="Rhea" id="RHEA:13066"/>
    </physiologicalReaction>
</comment>
<dbReference type="CDD" id="cd19527">
    <property type="entry name" value="RecA-like_PEX6_r2"/>
    <property type="match status" value="1"/>
</dbReference>
<name>A0A3B5Q3P1_XIPMA</name>
<dbReference type="InterPro" id="IPR047533">
    <property type="entry name" value="RecA-like_PEX6_r2"/>
</dbReference>
<dbReference type="Pfam" id="PF00004">
    <property type="entry name" value="AAA"/>
    <property type="match status" value="2"/>
</dbReference>
<dbReference type="Ensembl" id="ENSXMAT00000037307.1">
    <property type="protein sequence ID" value="ENSXMAP00000026463.1"/>
    <property type="gene ID" value="ENSXMAG00000005984.2"/>
</dbReference>
<dbReference type="InterPro" id="IPR050168">
    <property type="entry name" value="AAA_ATPase_domain"/>
</dbReference>
<keyword evidence="11" id="KW-1133">Transmembrane helix</keyword>
<dbReference type="InterPro" id="IPR003960">
    <property type="entry name" value="ATPase_AAA_CS"/>
</dbReference>
<evidence type="ECO:0000256" key="2">
    <source>
        <dbReference type="ARBA" id="ARBA00006914"/>
    </source>
</evidence>
<evidence type="ECO:0000256" key="3">
    <source>
        <dbReference type="ARBA" id="ARBA00022593"/>
    </source>
</evidence>
<dbReference type="InterPro" id="IPR003959">
    <property type="entry name" value="ATPase_AAA_core"/>
</dbReference>
<keyword evidence="11" id="KW-0812">Transmembrane</keyword>
<reference evidence="13" key="3">
    <citation type="submission" date="2025-08" db="UniProtKB">
        <authorList>
            <consortium name="Ensembl"/>
        </authorList>
    </citation>
    <scope>IDENTIFICATION</scope>
    <source>
        <strain evidence="13">JP 163 A</strain>
    </source>
</reference>
<dbReference type="Pfam" id="PF25395">
    <property type="entry name" value="DPBB_PEX6"/>
    <property type="match status" value="1"/>
</dbReference>